<feature type="domain" description="HTH tetR-type" evidence="6">
    <location>
        <begin position="11"/>
        <end position="71"/>
    </location>
</feature>
<gene>
    <name evidence="7" type="ORF">FRZ00_14800</name>
</gene>
<comment type="caution">
    <text evidence="7">The sequence shown here is derived from an EMBL/GenBank/DDBJ whole genome shotgun (WGS) entry which is preliminary data.</text>
</comment>
<evidence type="ECO:0000259" key="6">
    <source>
        <dbReference type="PROSITE" id="PS50977"/>
    </source>
</evidence>
<dbReference type="GO" id="GO:0000976">
    <property type="term" value="F:transcription cis-regulatory region binding"/>
    <property type="evidence" value="ECO:0007669"/>
    <property type="project" value="TreeGrafter"/>
</dbReference>
<evidence type="ECO:0000256" key="4">
    <source>
        <dbReference type="ARBA" id="ARBA00023163"/>
    </source>
</evidence>
<dbReference type="Proteomes" id="UP000327000">
    <property type="component" value="Unassembled WGS sequence"/>
</dbReference>
<dbReference type="PROSITE" id="PS50977">
    <property type="entry name" value="HTH_TETR_2"/>
    <property type="match status" value="1"/>
</dbReference>
<keyword evidence="8" id="KW-1185">Reference proteome</keyword>
<dbReference type="OrthoDB" id="329481at2"/>
<organism evidence="7 8">
    <name type="scientific">Streptomyces mobaraensis</name>
    <name type="common">Streptoverticillium mobaraense</name>
    <dbReference type="NCBI Taxonomy" id="35621"/>
    <lineage>
        <taxon>Bacteria</taxon>
        <taxon>Bacillati</taxon>
        <taxon>Actinomycetota</taxon>
        <taxon>Actinomycetes</taxon>
        <taxon>Kitasatosporales</taxon>
        <taxon>Streptomycetaceae</taxon>
        <taxon>Streptomyces</taxon>
    </lineage>
</organism>
<dbReference type="GO" id="GO:0003700">
    <property type="term" value="F:DNA-binding transcription factor activity"/>
    <property type="evidence" value="ECO:0007669"/>
    <property type="project" value="TreeGrafter"/>
</dbReference>
<dbReference type="SUPFAM" id="SSF48498">
    <property type="entry name" value="Tetracyclin repressor-like, C-terminal domain"/>
    <property type="match status" value="1"/>
</dbReference>
<reference evidence="7 8" key="1">
    <citation type="journal article" date="2019" name="Microb. Cell Fact.">
        <title>Exploring novel herbicidin analogues by transcriptional regulator overexpression and MS/MS molecular networking.</title>
        <authorList>
            <person name="Shi Y."/>
            <person name="Gu R."/>
            <person name="Li Y."/>
            <person name="Wang X."/>
            <person name="Ren W."/>
            <person name="Li X."/>
            <person name="Wang L."/>
            <person name="Xie Y."/>
            <person name="Hong B."/>
        </authorList>
    </citation>
    <scope>NUCLEOTIDE SEQUENCE [LARGE SCALE GENOMIC DNA]</scope>
    <source>
        <strain evidence="7 8">US-43</strain>
    </source>
</reference>
<dbReference type="AlphaFoldDB" id="A0A5N5W7Y3"/>
<evidence type="ECO:0000256" key="1">
    <source>
        <dbReference type="ARBA" id="ARBA00022491"/>
    </source>
</evidence>
<sequence>MAGRRAAGNTSLTREDLADAALRLLEREGPKGLTMRKVAAEVGVQAASLYWHVQNKEELLDLAADALWEGYSPLPPGLVAAPDEWRGCLATAARRLRAHLLAHTAAVRVLAGRFAPGARALGPLEETFGMLRRLGFGPAETALGAYTVVIWVQGFVLHEAVPMSAAEERGATPAEAVEEARERLAALPAERYPHLVALAGELTGPDMDSRFEFGLGLLLDGLGVLREAGAV</sequence>
<dbReference type="GO" id="GO:0046677">
    <property type="term" value="P:response to antibiotic"/>
    <property type="evidence" value="ECO:0007669"/>
    <property type="project" value="InterPro"/>
</dbReference>
<dbReference type="InterPro" id="IPR001647">
    <property type="entry name" value="HTH_TetR"/>
</dbReference>
<protein>
    <submittedName>
        <fullName evidence="7">TetR family transcriptional regulator</fullName>
    </submittedName>
</protein>
<keyword evidence="3 5" id="KW-0238">DNA-binding</keyword>
<dbReference type="PANTHER" id="PTHR30055:SF151">
    <property type="entry name" value="TRANSCRIPTIONAL REGULATORY PROTEIN"/>
    <property type="match status" value="1"/>
</dbReference>
<keyword evidence="1" id="KW-0678">Repressor</keyword>
<dbReference type="InterPro" id="IPR036271">
    <property type="entry name" value="Tet_transcr_reg_TetR-rel_C_sf"/>
</dbReference>
<dbReference type="Gene3D" id="1.10.10.60">
    <property type="entry name" value="Homeodomain-like"/>
    <property type="match status" value="1"/>
</dbReference>
<dbReference type="InterPro" id="IPR009057">
    <property type="entry name" value="Homeodomain-like_sf"/>
</dbReference>
<accession>A0A5N5W7Y3</accession>
<evidence type="ECO:0000313" key="7">
    <source>
        <dbReference type="EMBL" id="KAB7844984.1"/>
    </source>
</evidence>
<evidence type="ECO:0000256" key="3">
    <source>
        <dbReference type="ARBA" id="ARBA00023125"/>
    </source>
</evidence>
<dbReference type="PRINTS" id="PR00455">
    <property type="entry name" value="HTHTETR"/>
</dbReference>
<dbReference type="InterPro" id="IPR003012">
    <property type="entry name" value="Tet_transcr_reg_TetR"/>
</dbReference>
<evidence type="ECO:0000313" key="8">
    <source>
        <dbReference type="Proteomes" id="UP000327000"/>
    </source>
</evidence>
<dbReference type="Pfam" id="PF00440">
    <property type="entry name" value="TetR_N"/>
    <property type="match status" value="1"/>
</dbReference>
<evidence type="ECO:0000256" key="2">
    <source>
        <dbReference type="ARBA" id="ARBA00023015"/>
    </source>
</evidence>
<keyword evidence="4" id="KW-0804">Transcription</keyword>
<dbReference type="PANTHER" id="PTHR30055">
    <property type="entry name" value="HTH-TYPE TRANSCRIPTIONAL REGULATOR RUTR"/>
    <property type="match status" value="1"/>
</dbReference>
<name>A0A5N5W7Y3_STRMB</name>
<dbReference type="PRINTS" id="PR00400">
    <property type="entry name" value="TETREPRESSOR"/>
</dbReference>
<dbReference type="InterPro" id="IPR004111">
    <property type="entry name" value="Repressor_TetR_C"/>
</dbReference>
<dbReference type="SUPFAM" id="SSF46689">
    <property type="entry name" value="Homeodomain-like"/>
    <property type="match status" value="1"/>
</dbReference>
<keyword evidence="2" id="KW-0805">Transcription regulation</keyword>
<dbReference type="EMBL" id="VOKX01000027">
    <property type="protein sequence ID" value="KAB7844984.1"/>
    <property type="molecule type" value="Genomic_DNA"/>
</dbReference>
<dbReference type="GO" id="GO:0045892">
    <property type="term" value="P:negative regulation of DNA-templated transcription"/>
    <property type="evidence" value="ECO:0007669"/>
    <property type="project" value="InterPro"/>
</dbReference>
<dbReference type="Pfam" id="PF02909">
    <property type="entry name" value="TetR_C_1"/>
    <property type="match status" value="1"/>
</dbReference>
<feature type="DNA-binding region" description="H-T-H motif" evidence="5">
    <location>
        <begin position="34"/>
        <end position="53"/>
    </location>
</feature>
<dbReference type="PROSITE" id="PS01081">
    <property type="entry name" value="HTH_TETR_1"/>
    <property type="match status" value="1"/>
</dbReference>
<dbReference type="InterPro" id="IPR023772">
    <property type="entry name" value="DNA-bd_HTH_TetR-type_CS"/>
</dbReference>
<dbReference type="InterPro" id="IPR050109">
    <property type="entry name" value="HTH-type_TetR-like_transc_reg"/>
</dbReference>
<proteinExistence type="predicted"/>
<evidence type="ECO:0000256" key="5">
    <source>
        <dbReference type="PROSITE-ProRule" id="PRU00335"/>
    </source>
</evidence>
<dbReference type="Gene3D" id="1.10.357.10">
    <property type="entry name" value="Tetracycline Repressor, domain 2"/>
    <property type="match status" value="1"/>
</dbReference>